<dbReference type="Proteomes" id="UP000317178">
    <property type="component" value="Chromosome"/>
</dbReference>
<feature type="domain" description="DUF1553" evidence="4">
    <location>
        <begin position="834"/>
        <end position="1071"/>
    </location>
</feature>
<dbReference type="KEGG" id="plon:Pla110_20690"/>
<feature type="coiled-coil region" evidence="1">
    <location>
        <begin position="1072"/>
        <end position="1099"/>
    </location>
</feature>
<protein>
    <submittedName>
        <fullName evidence="6">Planctomycete cytochrome C</fullName>
    </submittedName>
</protein>
<name>A0A518CMA0_9PLAN</name>
<dbReference type="OrthoDB" id="127107at2"/>
<dbReference type="InterPro" id="IPR013320">
    <property type="entry name" value="ConA-like_dom_sf"/>
</dbReference>
<keyword evidence="1" id="KW-0175">Coiled coil</keyword>
<evidence type="ECO:0000313" key="7">
    <source>
        <dbReference type="Proteomes" id="UP000317178"/>
    </source>
</evidence>
<dbReference type="Pfam" id="PF07587">
    <property type="entry name" value="PSD1"/>
    <property type="match status" value="1"/>
</dbReference>
<dbReference type="Gene3D" id="2.60.120.200">
    <property type="match status" value="1"/>
</dbReference>
<dbReference type="InterPro" id="IPR022655">
    <property type="entry name" value="DUF1553"/>
</dbReference>
<feature type="transmembrane region" description="Helical" evidence="2">
    <location>
        <begin position="12"/>
        <end position="36"/>
    </location>
</feature>
<dbReference type="Pfam" id="PF07583">
    <property type="entry name" value="PSCyt2"/>
    <property type="match status" value="1"/>
</dbReference>
<evidence type="ECO:0000259" key="5">
    <source>
        <dbReference type="Pfam" id="PF07635"/>
    </source>
</evidence>
<dbReference type="Pfam" id="PF07635">
    <property type="entry name" value="PSCyt1"/>
    <property type="match status" value="1"/>
</dbReference>
<keyword evidence="2" id="KW-0812">Transmembrane</keyword>
<evidence type="ECO:0000256" key="1">
    <source>
        <dbReference type="SAM" id="Coils"/>
    </source>
</evidence>
<evidence type="ECO:0000256" key="2">
    <source>
        <dbReference type="SAM" id="Phobius"/>
    </source>
</evidence>
<dbReference type="GO" id="GO:0020037">
    <property type="term" value="F:heme binding"/>
    <property type="evidence" value="ECO:0007669"/>
    <property type="project" value="InterPro"/>
</dbReference>
<sequence length="1393" mass="157149">MPPSYPQRDKTWLSLPAGKTIILLAIGLSLSLFSLFSNTREDSLHAQEADQAEVKDNKADATNKIPAEQLEFFENHIRPVLVESCYACHESGGSAEGGLLLDFREALIKGGDSGPLFNFKEPEQSLLIKVLKHEVEGMEMPQGEDQLSDESIAQFTTWIKMGAPDPREAPEDAEEVIAGSWEETFKERQQWWSFQPIASPEVPQIEGTNSDHPVDLFIQRKLNEQNLKPAPPADKRTLIRRLSFVLTGLPPTPEEIDYFLNDESPNAYEKLVEGYLNSQRFGERWARHWMDWVRYSDSHGSEGDPAIPYAYRYRDYLIRALNADIPYDQLVKEHIAGDLLSNPRVDAKSGINESAIGPAHWRMVFHGFAPTDALEEKVRFTDDQINVYSKAFLGLTVSCARCHNHKFDAISQADFYALYGILDSTRPATKDVNLPEVQTKFQPELTELKHQIKDKLASAWQAESSQIATRLVESDDSLIQSIKNTKDRRELLHVWKQLSESSDPEAFQKAWNDIEVSWKSEQNHLERHRDREYYQHWKLAEDGDFNQWHQEGNGLTEQPAAAGEFSISPVGDGIVTGIYPAGVYSHGLSDKHRAVLSSPRFHLDDDYRVWFRTVGDQNALNRYSVQHYPRSGTVYPVHRINNENWDWSQFDLKYWNGDDIHLEVTTSEDQAILTSGNNRSWFGLREVVVFRTGTEVPPSFDLEYLSPLIAEIDENGATSSAEIAGAIQKATQTAIANWQSGQMTDAQALFLNQVVDSGLLSNSATNDKLKGLLDNYRTMEKQVPLPTRAPGLMEADIVNQPLMVRGNHKQLNQEIPRRFLDAVDPTPYADNASGRLELAEDTVRADNPFTSRVIVNRLWHYLFGAGLVRTPDNLGQLGEPPTHPELLDFLATRFTNEGWSLKRTIRFLVTSGTFKRSITASDLALENDPDNYYWSHAKLRRLEAEAIRDSLLAVSGQLDLKMYGPGYKPNGDSHQRSVYGLIKRNSLDKFLATFDAPTPFATKGNRDETNVPGQSLTLMNDPSLSKNAANWIKLIKTEYPELSPEAQIQLMFEQALGRLPSEKEMMHSREFLSELDSRYQVLHSEFEELANRQQQVEEQIESILAPVRMRLLPGELSDELIANLPLPIAHWKFDEHADDELSGIKGTLNGTARIEDGALILDGKGYVSTEPVPTQVDAKTFEAWVQLDNLEQRGSGVMTLQRQDGILFDSIVLGEIRPQHWLAGSNNHARSAEFKGYAEEVAISEPVHLAISYDEQGKITGYRNGKPYGETIQKAPLLPFAADGSNFLFGLRHSPAASNRYLKGRIYEARFYDRALSPAEIEASSHSLGLFVSPALVRAELTSAQQTELSKYETSLSNILSQQKSLGQQPADEQAWIDFGHALFNLKNFIYYE</sequence>
<keyword evidence="7" id="KW-1185">Reference proteome</keyword>
<reference evidence="6 7" key="1">
    <citation type="submission" date="2019-02" db="EMBL/GenBank/DDBJ databases">
        <title>Deep-cultivation of Planctomycetes and their phenomic and genomic characterization uncovers novel biology.</title>
        <authorList>
            <person name="Wiegand S."/>
            <person name="Jogler M."/>
            <person name="Boedeker C."/>
            <person name="Pinto D."/>
            <person name="Vollmers J."/>
            <person name="Rivas-Marin E."/>
            <person name="Kohn T."/>
            <person name="Peeters S.H."/>
            <person name="Heuer A."/>
            <person name="Rast P."/>
            <person name="Oberbeckmann S."/>
            <person name="Bunk B."/>
            <person name="Jeske O."/>
            <person name="Meyerdierks A."/>
            <person name="Storesund J.E."/>
            <person name="Kallscheuer N."/>
            <person name="Luecker S."/>
            <person name="Lage O.M."/>
            <person name="Pohl T."/>
            <person name="Merkel B.J."/>
            <person name="Hornburger P."/>
            <person name="Mueller R.-W."/>
            <person name="Bruemmer F."/>
            <person name="Labrenz M."/>
            <person name="Spormann A.M."/>
            <person name="Op den Camp H."/>
            <person name="Overmann J."/>
            <person name="Amann R."/>
            <person name="Jetten M.S.M."/>
            <person name="Mascher T."/>
            <person name="Medema M.H."/>
            <person name="Devos D.P."/>
            <person name="Kaster A.-K."/>
            <person name="Ovreas L."/>
            <person name="Rohde M."/>
            <person name="Galperin M.Y."/>
            <person name="Jogler C."/>
        </authorList>
    </citation>
    <scope>NUCLEOTIDE SEQUENCE [LARGE SCALE GENOMIC DNA]</scope>
    <source>
        <strain evidence="6 7">Pla110</strain>
    </source>
</reference>
<feature type="domain" description="Cytochrome C Planctomycete-type" evidence="5">
    <location>
        <begin position="85"/>
        <end position="141"/>
    </location>
</feature>
<dbReference type="EMBL" id="CP036281">
    <property type="protein sequence ID" value="QDU80342.1"/>
    <property type="molecule type" value="Genomic_DNA"/>
</dbReference>
<dbReference type="InterPro" id="IPR011444">
    <property type="entry name" value="DUF1549"/>
</dbReference>
<dbReference type="PANTHER" id="PTHR35889:SF3">
    <property type="entry name" value="F-BOX DOMAIN-CONTAINING PROTEIN"/>
    <property type="match status" value="1"/>
</dbReference>
<evidence type="ECO:0000259" key="3">
    <source>
        <dbReference type="Pfam" id="PF07583"/>
    </source>
</evidence>
<dbReference type="PANTHER" id="PTHR35889">
    <property type="entry name" value="CYCLOINULO-OLIGOSACCHARIDE FRUCTANOTRANSFERASE-RELATED"/>
    <property type="match status" value="1"/>
</dbReference>
<dbReference type="RefSeq" id="WP_144995633.1">
    <property type="nucleotide sequence ID" value="NZ_CP036281.1"/>
</dbReference>
<proteinExistence type="predicted"/>
<feature type="domain" description="DUF1549" evidence="3">
    <location>
        <begin position="213"/>
        <end position="426"/>
    </location>
</feature>
<dbReference type="InterPro" id="IPR011429">
    <property type="entry name" value="Cyt_c_Planctomycete-type"/>
</dbReference>
<dbReference type="Pfam" id="PF13385">
    <property type="entry name" value="Laminin_G_3"/>
    <property type="match status" value="1"/>
</dbReference>
<gene>
    <name evidence="6" type="ORF">Pla110_20690</name>
</gene>
<dbReference type="SUPFAM" id="SSF49899">
    <property type="entry name" value="Concanavalin A-like lectins/glucanases"/>
    <property type="match status" value="1"/>
</dbReference>
<evidence type="ECO:0000313" key="6">
    <source>
        <dbReference type="EMBL" id="QDU80342.1"/>
    </source>
</evidence>
<keyword evidence="2" id="KW-0472">Membrane</keyword>
<keyword evidence="2" id="KW-1133">Transmembrane helix</keyword>
<organism evidence="6 7">
    <name type="scientific">Polystyrenella longa</name>
    <dbReference type="NCBI Taxonomy" id="2528007"/>
    <lineage>
        <taxon>Bacteria</taxon>
        <taxon>Pseudomonadati</taxon>
        <taxon>Planctomycetota</taxon>
        <taxon>Planctomycetia</taxon>
        <taxon>Planctomycetales</taxon>
        <taxon>Planctomycetaceae</taxon>
        <taxon>Polystyrenella</taxon>
    </lineage>
</organism>
<dbReference type="InterPro" id="IPR036909">
    <property type="entry name" value="Cyt_c-like_dom_sf"/>
</dbReference>
<accession>A0A518CMA0</accession>
<evidence type="ECO:0000259" key="4">
    <source>
        <dbReference type="Pfam" id="PF07587"/>
    </source>
</evidence>
<dbReference type="GO" id="GO:0009055">
    <property type="term" value="F:electron transfer activity"/>
    <property type="evidence" value="ECO:0007669"/>
    <property type="project" value="InterPro"/>
</dbReference>
<dbReference type="SUPFAM" id="SSF46626">
    <property type="entry name" value="Cytochrome c"/>
    <property type="match status" value="1"/>
</dbReference>